<evidence type="ECO:0000313" key="6">
    <source>
        <dbReference type="Proteomes" id="UP000291469"/>
    </source>
</evidence>
<evidence type="ECO:0000256" key="3">
    <source>
        <dbReference type="ARBA" id="ARBA00023163"/>
    </source>
</evidence>
<dbReference type="CDD" id="cd01574">
    <property type="entry name" value="PBP1_LacI"/>
    <property type="match status" value="1"/>
</dbReference>
<dbReference type="AlphaFoldDB" id="A0A411YL20"/>
<dbReference type="PANTHER" id="PTHR30146">
    <property type="entry name" value="LACI-RELATED TRANSCRIPTIONAL REPRESSOR"/>
    <property type="match status" value="1"/>
</dbReference>
<organism evidence="5 6">
    <name type="scientific">Egibacter rhizosphaerae</name>
    <dbReference type="NCBI Taxonomy" id="1670831"/>
    <lineage>
        <taxon>Bacteria</taxon>
        <taxon>Bacillati</taxon>
        <taxon>Actinomycetota</taxon>
        <taxon>Nitriliruptoria</taxon>
        <taxon>Egibacterales</taxon>
        <taxon>Egibacteraceae</taxon>
        <taxon>Egibacter</taxon>
    </lineage>
</organism>
<keyword evidence="2 5" id="KW-0238">DNA-binding</keyword>
<dbReference type="OrthoDB" id="9785139at2"/>
<proteinExistence type="predicted"/>
<dbReference type="SUPFAM" id="SSF47413">
    <property type="entry name" value="lambda repressor-like DNA-binding domains"/>
    <property type="match status" value="1"/>
</dbReference>
<reference evidence="5 6" key="1">
    <citation type="submission" date="2019-01" db="EMBL/GenBank/DDBJ databases">
        <title>Egibacter rhizosphaerae EGI 80759T.</title>
        <authorList>
            <person name="Chen D.-D."/>
            <person name="Tian Y."/>
            <person name="Jiao J.-Y."/>
            <person name="Zhang X.-T."/>
            <person name="Zhang Y.-G."/>
            <person name="Zhang Y."/>
            <person name="Xiao M."/>
            <person name="Shu W.-S."/>
            <person name="Li W.-J."/>
        </authorList>
    </citation>
    <scope>NUCLEOTIDE SEQUENCE [LARGE SCALE GENOMIC DNA]</scope>
    <source>
        <strain evidence="5 6">EGI 80759</strain>
    </source>
</reference>
<dbReference type="InterPro" id="IPR028082">
    <property type="entry name" value="Peripla_BP_I"/>
</dbReference>
<dbReference type="CDD" id="cd01392">
    <property type="entry name" value="HTH_LacI"/>
    <property type="match status" value="1"/>
</dbReference>
<dbReference type="RefSeq" id="WP_131156861.1">
    <property type="nucleotide sequence ID" value="NZ_CP036402.1"/>
</dbReference>
<dbReference type="KEGG" id="erz:ER308_02445"/>
<dbReference type="GO" id="GO:0000976">
    <property type="term" value="F:transcription cis-regulatory region binding"/>
    <property type="evidence" value="ECO:0007669"/>
    <property type="project" value="TreeGrafter"/>
</dbReference>
<keyword evidence="6" id="KW-1185">Reference proteome</keyword>
<dbReference type="Pfam" id="PF00356">
    <property type="entry name" value="LacI"/>
    <property type="match status" value="1"/>
</dbReference>
<dbReference type="SUPFAM" id="SSF53822">
    <property type="entry name" value="Periplasmic binding protein-like I"/>
    <property type="match status" value="1"/>
</dbReference>
<dbReference type="Gene3D" id="1.10.260.40">
    <property type="entry name" value="lambda repressor-like DNA-binding domains"/>
    <property type="match status" value="1"/>
</dbReference>
<protein>
    <submittedName>
        <fullName evidence="5">LacI family DNA-binding transcriptional regulator</fullName>
    </submittedName>
</protein>
<feature type="domain" description="HTH lacI-type" evidence="4">
    <location>
        <begin position="1"/>
        <end position="53"/>
    </location>
</feature>
<dbReference type="GO" id="GO:0003700">
    <property type="term" value="F:DNA-binding transcription factor activity"/>
    <property type="evidence" value="ECO:0007669"/>
    <property type="project" value="TreeGrafter"/>
</dbReference>
<name>A0A411YL20_9ACTN</name>
<evidence type="ECO:0000259" key="4">
    <source>
        <dbReference type="PROSITE" id="PS50932"/>
    </source>
</evidence>
<keyword evidence="1" id="KW-0805">Transcription regulation</keyword>
<dbReference type="PROSITE" id="PS00356">
    <property type="entry name" value="HTH_LACI_1"/>
    <property type="match status" value="1"/>
</dbReference>
<evidence type="ECO:0000256" key="1">
    <source>
        <dbReference type="ARBA" id="ARBA00023015"/>
    </source>
</evidence>
<evidence type="ECO:0000313" key="5">
    <source>
        <dbReference type="EMBL" id="QBI21870.1"/>
    </source>
</evidence>
<sequence>MEDVASLAGVSPMTVSRVINDRGGVRAETRGRVLAAMRELDYRPNIAARALVTGRARTLGVVSFDTTLYGPASTLDGIDLAARGAGYFVNVASMRSLDADAMRESVERLREQGVDGIVLIAPQTWTVDALKTLAVDLPIVAVEGGTGAGAPVVAVDQYVGAARVTQHLLSLGHETVWHVAGPQDWLEARSRLHAWQETLLDADRDVPEQLVGDWSPRSGYEHGRALAQRKDVTAVFVGNDQMALGVLRAMSEAGVHVPGDISVAGFDDVPEAAYFSPPLTTVRQDFAEVGRHSLRLLLRQLEARDRPVDHVVIEPDLILRDSTAPP</sequence>
<gene>
    <name evidence="5" type="ORF">ER308_02445</name>
</gene>
<dbReference type="Gene3D" id="3.40.50.2300">
    <property type="match status" value="2"/>
</dbReference>
<dbReference type="SMART" id="SM00354">
    <property type="entry name" value="HTH_LACI"/>
    <property type="match status" value="1"/>
</dbReference>
<dbReference type="Pfam" id="PF13377">
    <property type="entry name" value="Peripla_BP_3"/>
    <property type="match status" value="1"/>
</dbReference>
<dbReference type="InterPro" id="IPR046335">
    <property type="entry name" value="LacI/GalR-like_sensor"/>
</dbReference>
<dbReference type="PANTHER" id="PTHR30146:SF109">
    <property type="entry name" value="HTH-TYPE TRANSCRIPTIONAL REGULATOR GALS"/>
    <property type="match status" value="1"/>
</dbReference>
<dbReference type="PROSITE" id="PS50932">
    <property type="entry name" value="HTH_LACI_2"/>
    <property type="match status" value="1"/>
</dbReference>
<dbReference type="InterPro" id="IPR010982">
    <property type="entry name" value="Lambda_DNA-bd_dom_sf"/>
</dbReference>
<dbReference type="Proteomes" id="UP000291469">
    <property type="component" value="Chromosome"/>
</dbReference>
<evidence type="ECO:0000256" key="2">
    <source>
        <dbReference type="ARBA" id="ARBA00023125"/>
    </source>
</evidence>
<keyword evidence="3" id="KW-0804">Transcription</keyword>
<dbReference type="EMBL" id="CP036402">
    <property type="protein sequence ID" value="QBI21870.1"/>
    <property type="molecule type" value="Genomic_DNA"/>
</dbReference>
<dbReference type="InterPro" id="IPR000843">
    <property type="entry name" value="HTH_LacI"/>
</dbReference>
<accession>A0A411YL20</accession>